<accession>A0A9D4HR93</accession>
<dbReference type="AlphaFoldDB" id="A0A9D4HR93"/>
<dbReference type="InterPro" id="IPR036055">
    <property type="entry name" value="LDL_receptor-like_sf"/>
</dbReference>
<evidence type="ECO:0000313" key="12">
    <source>
        <dbReference type="Proteomes" id="UP000828390"/>
    </source>
</evidence>
<feature type="disulfide bond" evidence="8">
    <location>
        <begin position="145"/>
        <end position="157"/>
    </location>
</feature>
<keyword evidence="10" id="KW-0732">Signal</keyword>
<evidence type="ECO:0000256" key="6">
    <source>
        <dbReference type="ARBA" id="ARBA00023136"/>
    </source>
</evidence>
<feature type="disulfide bond" evidence="8">
    <location>
        <begin position="206"/>
        <end position="221"/>
    </location>
</feature>
<feature type="transmembrane region" description="Helical" evidence="9">
    <location>
        <begin position="330"/>
        <end position="353"/>
    </location>
</feature>
<dbReference type="InterPro" id="IPR023415">
    <property type="entry name" value="LDLR_class-A_CS"/>
</dbReference>
<evidence type="ECO:0000256" key="7">
    <source>
        <dbReference type="ARBA" id="ARBA00023157"/>
    </source>
</evidence>
<feature type="disulfide bond" evidence="8">
    <location>
        <begin position="152"/>
        <end position="170"/>
    </location>
</feature>
<keyword evidence="6 9" id="KW-0472">Membrane</keyword>
<evidence type="ECO:0000256" key="2">
    <source>
        <dbReference type="ARBA" id="ARBA00004308"/>
    </source>
</evidence>
<dbReference type="Gene3D" id="4.10.400.10">
    <property type="entry name" value="Low-density Lipoprotein Receptor"/>
    <property type="match status" value="2"/>
</dbReference>
<dbReference type="PROSITE" id="PS01209">
    <property type="entry name" value="LDLRA_1"/>
    <property type="match status" value="2"/>
</dbReference>
<feature type="disulfide bond" evidence="8">
    <location>
        <begin position="164"/>
        <end position="179"/>
    </location>
</feature>
<dbReference type="PRINTS" id="PR00261">
    <property type="entry name" value="LDLRECEPTOR"/>
</dbReference>
<evidence type="ECO:0000256" key="8">
    <source>
        <dbReference type="PROSITE-ProRule" id="PRU00124"/>
    </source>
</evidence>
<keyword evidence="7 8" id="KW-1015">Disulfide bond</keyword>
<protein>
    <submittedName>
        <fullName evidence="11">Uncharacterized protein</fullName>
    </submittedName>
</protein>
<evidence type="ECO:0000313" key="11">
    <source>
        <dbReference type="EMBL" id="KAH3728080.1"/>
    </source>
</evidence>
<feature type="signal peptide" evidence="10">
    <location>
        <begin position="1"/>
        <end position="16"/>
    </location>
</feature>
<reference evidence="11" key="1">
    <citation type="journal article" date="2019" name="bioRxiv">
        <title>The Genome of the Zebra Mussel, Dreissena polymorpha: A Resource for Invasive Species Research.</title>
        <authorList>
            <person name="McCartney M.A."/>
            <person name="Auch B."/>
            <person name="Kono T."/>
            <person name="Mallez S."/>
            <person name="Zhang Y."/>
            <person name="Obille A."/>
            <person name="Becker A."/>
            <person name="Abrahante J.E."/>
            <person name="Garbe J."/>
            <person name="Badalamenti J.P."/>
            <person name="Herman A."/>
            <person name="Mangelson H."/>
            <person name="Liachko I."/>
            <person name="Sullivan S."/>
            <person name="Sone E.D."/>
            <person name="Koren S."/>
            <person name="Silverstein K.A.T."/>
            <person name="Beckman K.B."/>
            <person name="Gohl D.M."/>
        </authorList>
    </citation>
    <scope>NUCLEOTIDE SEQUENCE</scope>
    <source>
        <strain evidence="11">Duluth1</strain>
        <tissue evidence="11">Whole animal</tissue>
    </source>
</reference>
<dbReference type="GO" id="GO:0012505">
    <property type="term" value="C:endomembrane system"/>
    <property type="evidence" value="ECO:0007669"/>
    <property type="project" value="UniProtKB-SubCell"/>
</dbReference>
<organism evidence="11 12">
    <name type="scientific">Dreissena polymorpha</name>
    <name type="common">Zebra mussel</name>
    <name type="synonym">Mytilus polymorpha</name>
    <dbReference type="NCBI Taxonomy" id="45954"/>
    <lineage>
        <taxon>Eukaryota</taxon>
        <taxon>Metazoa</taxon>
        <taxon>Spiralia</taxon>
        <taxon>Lophotrochozoa</taxon>
        <taxon>Mollusca</taxon>
        <taxon>Bivalvia</taxon>
        <taxon>Autobranchia</taxon>
        <taxon>Heteroconchia</taxon>
        <taxon>Euheterodonta</taxon>
        <taxon>Imparidentia</taxon>
        <taxon>Neoheterodontei</taxon>
        <taxon>Myida</taxon>
        <taxon>Dreissenoidea</taxon>
        <taxon>Dreissenidae</taxon>
        <taxon>Dreissena</taxon>
    </lineage>
</organism>
<keyword evidence="3 9" id="KW-0812">Transmembrane</keyword>
<dbReference type="GO" id="GO:0005886">
    <property type="term" value="C:plasma membrane"/>
    <property type="evidence" value="ECO:0007669"/>
    <property type="project" value="TreeGrafter"/>
</dbReference>
<dbReference type="PROSITE" id="PS50068">
    <property type="entry name" value="LDLRA_2"/>
    <property type="match status" value="2"/>
</dbReference>
<dbReference type="SUPFAM" id="SSF57424">
    <property type="entry name" value="LDL receptor-like module"/>
    <property type="match status" value="2"/>
</dbReference>
<comment type="caution">
    <text evidence="11">The sequence shown here is derived from an EMBL/GenBank/DDBJ whole genome shotgun (WGS) entry which is preliminary data.</text>
</comment>
<evidence type="ECO:0000256" key="3">
    <source>
        <dbReference type="ARBA" id="ARBA00022692"/>
    </source>
</evidence>
<keyword evidence="5 9" id="KW-1133">Transmembrane helix</keyword>
<gene>
    <name evidence="11" type="ORF">DPMN_054027</name>
</gene>
<dbReference type="SMART" id="SM00192">
    <property type="entry name" value="LDLa"/>
    <property type="match status" value="2"/>
</dbReference>
<comment type="subcellular location">
    <subcellularLocation>
        <location evidence="2">Endomembrane system</location>
    </subcellularLocation>
    <subcellularLocation>
        <location evidence="1">Membrane</location>
        <topology evidence="1">Single-pass membrane protein</topology>
    </subcellularLocation>
</comment>
<dbReference type="CDD" id="cd00112">
    <property type="entry name" value="LDLa"/>
    <property type="match status" value="2"/>
</dbReference>
<dbReference type="Proteomes" id="UP000828390">
    <property type="component" value="Unassembled WGS sequence"/>
</dbReference>
<dbReference type="InterPro" id="IPR002172">
    <property type="entry name" value="LDrepeatLR_classA_rpt"/>
</dbReference>
<evidence type="ECO:0000256" key="4">
    <source>
        <dbReference type="ARBA" id="ARBA00022737"/>
    </source>
</evidence>
<feature type="chain" id="PRO_5039633616" evidence="10">
    <location>
        <begin position="17"/>
        <end position="367"/>
    </location>
</feature>
<evidence type="ECO:0000256" key="9">
    <source>
        <dbReference type="SAM" id="Phobius"/>
    </source>
</evidence>
<dbReference type="GO" id="GO:0016192">
    <property type="term" value="P:vesicle-mediated transport"/>
    <property type="evidence" value="ECO:0007669"/>
    <property type="project" value="UniProtKB-ARBA"/>
</dbReference>
<evidence type="ECO:0000256" key="1">
    <source>
        <dbReference type="ARBA" id="ARBA00004167"/>
    </source>
</evidence>
<dbReference type="PANTHER" id="PTHR24270">
    <property type="entry name" value="LOW-DENSITY LIPOPROTEIN RECEPTOR-RELATED"/>
    <property type="match status" value="1"/>
</dbReference>
<proteinExistence type="predicted"/>
<dbReference type="InterPro" id="IPR050685">
    <property type="entry name" value="LDLR"/>
</dbReference>
<reference evidence="11" key="2">
    <citation type="submission" date="2020-11" db="EMBL/GenBank/DDBJ databases">
        <authorList>
            <person name="McCartney M.A."/>
            <person name="Auch B."/>
            <person name="Kono T."/>
            <person name="Mallez S."/>
            <person name="Becker A."/>
            <person name="Gohl D.M."/>
            <person name="Silverstein K.A.T."/>
            <person name="Koren S."/>
            <person name="Bechman K.B."/>
            <person name="Herman A."/>
            <person name="Abrahante J.E."/>
            <person name="Garbe J."/>
        </authorList>
    </citation>
    <scope>NUCLEOTIDE SEQUENCE</scope>
    <source>
        <strain evidence="11">Duluth1</strain>
        <tissue evidence="11">Whole animal</tissue>
    </source>
</reference>
<comment type="caution">
    <text evidence="8">Lacks conserved residue(s) required for the propagation of feature annotation.</text>
</comment>
<dbReference type="Pfam" id="PF00057">
    <property type="entry name" value="Ldl_recept_a"/>
    <property type="match status" value="2"/>
</dbReference>
<keyword evidence="4" id="KW-0677">Repeat</keyword>
<name>A0A9D4HR93_DREPO</name>
<sequence>MLLIILGFFFLKGVMSSCSSFSVDTTIVARMCHNSVVVGPKVYIDADDAGSTTLSSGVPCTCTVTTHVGKVMEIQSNFTGAASTICGTSMEITGLGVSNGTASHSCNNSTFDVATHTYMNMTVGVNKVQTPYQSTYCVSLDFRYCGMGQFQCNSGYCIPDASRCDSNPDCTDASDEDNCGGGSVKCSEGLVVCPGGQGCMAQAGRCNNVTDCNDGSDEAKCQTEVTTTGVSPTNDPSKPLITVTCIESLYLPPVTTTPTTTTPTTTFTSTTITTIITTAISAAMSTLSSTNTPSLDTDIQSSFTTPTATYNTTGIVRTDTHPTQDSTPPWIIAVSIVIPVVLIAVAVVIYYILSKAKKNDTAKRNPT</sequence>
<evidence type="ECO:0000256" key="10">
    <source>
        <dbReference type="SAM" id="SignalP"/>
    </source>
</evidence>
<dbReference type="EMBL" id="JAIWYP010000012">
    <property type="protein sequence ID" value="KAH3728080.1"/>
    <property type="molecule type" value="Genomic_DNA"/>
</dbReference>
<evidence type="ECO:0000256" key="5">
    <source>
        <dbReference type="ARBA" id="ARBA00022989"/>
    </source>
</evidence>
<dbReference type="OrthoDB" id="9990982at2759"/>
<keyword evidence="12" id="KW-1185">Reference proteome</keyword>